<dbReference type="InterPro" id="IPR016192">
    <property type="entry name" value="APOBEC/CMP_deaminase_Zn-bd"/>
</dbReference>
<dbReference type="EMBL" id="CAAHFG010000001">
    <property type="protein sequence ID" value="VGO14362.1"/>
    <property type="molecule type" value="Genomic_DNA"/>
</dbReference>
<keyword evidence="3 8" id="KW-0819">tRNA processing</keyword>
<dbReference type="PROSITE" id="PS00903">
    <property type="entry name" value="CYT_DCMP_DEAMINASES_1"/>
    <property type="match status" value="1"/>
</dbReference>
<comment type="similarity">
    <text evidence="1">Belongs to the cytidine and deoxycytidylate deaminase family. ADAT2 subfamily.</text>
</comment>
<evidence type="ECO:0000259" key="9">
    <source>
        <dbReference type="PROSITE" id="PS51747"/>
    </source>
</evidence>
<dbReference type="CDD" id="cd01285">
    <property type="entry name" value="nucleoside_deaminase"/>
    <property type="match status" value="1"/>
</dbReference>
<comment type="function">
    <text evidence="8">Catalyzes the deamination of adenosine to inosine at the wobble position 34 of tRNA(Arg2).</text>
</comment>
<dbReference type="InterPro" id="IPR028883">
    <property type="entry name" value="tRNA_aden_deaminase"/>
</dbReference>
<feature type="binding site" evidence="8">
    <location>
        <position position="66"/>
    </location>
    <ligand>
        <name>Zn(2+)</name>
        <dbReference type="ChEBI" id="CHEBI:29105"/>
        <note>catalytic</note>
    </ligand>
</feature>
<dbReference type="PROSITE" id="PS51747">
    <property type="entry name" value="CYT_DCMP_DEAMINASES_2"/>
    <property type="match status" value="1"/>
</dbReference>
<feature type="binding site" evidence="8">
    <location>
        <position position="99"/>
    </location>
    <ligand>
        <name>Zn(2+)</name>
        <dbReference type="ChEBI" id="CHEBI:29105"/>
        <note>catalytic</note>
    </ligand>
</feature>
<keyword evidence="11" id="KW-1185">Reference proteome</keyword>
<dbReference type="PANTHER" id="PTHR11079:SF202">
    <property type="entry name" value="TRNA-SPECIFIC ADENOSINE DEAMINASE"/>
    <property type="match status" value="1"/>
</dbReference>
<accession>A0A6C2U2Z0</accession>
<dbReference type="AlphaFoldDB" id="A0A6C2U2Z0"/>
<sequence>MRNTQYELSPMDNFSEDTLFMRMALREAEQAAAEGEVPCGAVIVLDGEVIGKAHNQTETLKDPTAHAEVLAITQATQAVGNWRLNGAVMYVTKEPCPMCAGALVLSRMKKVVWGMTDPIRGGAVSKFNILNEADLNHAVETEAGLMEADCKAVMQGFFQDLRLRTKEQRQQRKLDGEETG</sequence>
<dbReference type="Pfam" id="PF14437">
    <property type="entry name" value="MafB19-deam"/>
    <property type="match status" value="1"/>
</dbReference>
<proteinExistence type="inferred from homology"/>
<name>A0A6C2U2Z0_PONDE</name>
<evidence type="ECO:0000313" key="11">
    <source>
        <dbReference type="Proteomes" id="UP000366872"/>
    </source>
</evidence>
<evidence type="ECO:0000256" key="2">
    <source>
        <dbReference type="ARBA" id="ARBA00011738"/>
    </source>
</evidence>
<dbReference type="InterPro" id="IPR058535">
    <property type="entry name" value="MafB19-deam"/>
</dbReference>
<dbReference type="InterPro" id="IPR016193">
    <property type="entry name" value="Cytidine_deaminase-like"/>
</dbReference>
<organism evidence="10 11">
    <name type="scientific">Pontiella desulfatans</name>
    <dbReference type="NCBI Taxonomy" id="2750659"/>
    <lineage>
        <taxon>Bacteria</taxon>
        <taxon>Pseudomonadati</taxon>
        <taxon>Kiritimatiellota</taxon>
        <taxon>Kiritimatiellia</taxon>
        <taxon>Kiritimatiellales</taxon>
        <taxon>Pontiellaceae</taxon>
        <taxon>Pontiella</taxon>
    </lineage>
</organism>
<dbReference type="HAMAP" id="MF_00972">
    <property type="entry name" value="tRNA_aden_deaminase"/>
    <property type="match status" value="1"/>
</dbReference>
<evidence type="ECO:0000256" key="8">
    <source>
        <dbReference type="HAMAP-Rule" id="MF_00972"/>
    </source>
</evidence>
<dbReference type="EC" id="3.5.4.33" evidence="8"/>
<dbReference type="InterPro" id="IPR002125">
    <property type="entry name" value="CMP_dCMP_dom"/>
</dbReference>
<feature type="binding site" evidence="8">
    <location>
        <position position="96"/>
    </location>
    <ligand>
        <name>Zn(2+)</name>
        <dbReference type="ChEBI" id="CHEBI:29105"/>
        <note>catalytic</note>
    </ligand>
</feature>
<dbReference type="Gene3D" id="3.40.140.10">
    <property type="entry name" value="Cytidine Deaminase, domain 2"/>
    <property type="match status" value="1"/>
</dbReference>
<evidence type="ECO:0000256" key="1">
    <source>
        <dbReference type="ARBA" id="ARBA00010669"/>
    </source>
</evidence>
<dbReference type="GO" id="GO:0052717">
    <property type="term" value="F:tRNA-specific adenosine-34 deaminase activity"/>
    <property type="evidence" value="ECO:0007669"/>
    <property type="project" value="UniProtKB-UniRule"/>
</dbReference>
<dbReference type="PANTHER" id="PTHR11079">
    <property type="entry name" value="CYTOSINE DEAMINASE FAMILY MEMBER"/>
    <property type="match status" value="1"/>
</dbReference>
<keyword evidence="5 8" id="KW-0378">Hydrolase</keyword>
<keyword evidence="4 8" id="KW-0479">Metal-binding</keyword>
<evidence type="ECO:0000256" key="4">
    <source>
        <dbReference type="ARBA" id="ARBA00022723"/>
    </source>
</evidence>
<evidence type="ECO:0000256" key="6">
    <source>
        <dbReference type="ARBA" id="ARBA00022833"/>
    </source>
</evidence>
<dbReference type="NCBIfam" id="NF008113">
    <property type="entry name" value="PRK10860.1"/>
    <property type="match status" value="1"/>
</dbReference>
<reference evidence="10 11" key="1">
    <citation type="submission" date="2019-04" db="EMBL/GenBank/DDBJ databases">
        <authorList>
            <person name="Van Vliet M D."/>
        </authorList>
    </citation>
    <scope>NUCLEOTIDE SEQUENCE [LARGE SCALE GENOMIC DNA]</scope>
    <source>
        <strain evidence="10 11">F1</strain>
    </source>
</reference>
<dbReference type="GO" id="GO:0002100">
    <property type="term" value="P:tRNA wobble adenosine to inosine editing"/>
    <property type="evidence" value="ECO:0007669"/>
    <property type="project" value="UniProtKB-UniRule"/>
</dbReference>
<feature type="active site" description="Proton donor" evidence="8">
    <location>
        <position position="68"/>
    </location>
</feature>
<dbReference type="SUPFAM" id="SSF53927">
    <property type="entry name" value="Cytidine deaminase-like"/>
    <property type="match status" value="1"/>
</dbReference>
<dbReference type="GO" id="GO:0008270">
    <property type="term" value="F:zinc ion binding"/>
    <property type="evidence" value="ECO:0007669"/>
    <property type="project" value="UniProtKB-UniRule"/>
</dbReference>
<comment type="cofactor">
    <cofactor evidence="8">
        <name>Zn(2+)</name>
        <dbReference type="ChEBI" id="CHEBI:29105"/>
    </cofactor>
    <text evidence="8">Binds 1 zinc ion per subunit.</text>
</comment>
<comment type="catalytic activity">
    <reaction evidence="7 8">
        <text>adenosine(34) in tRNA + H2O + H(+) = inosine(34) in tRNA + NH4(+)</text>
        <dbReference type="Rhea" id="RHEA:43168"/>
        <dbReference type="Rhea" id="RHEA-COMP:10373"/>
        <dbReference type="Rhea" id="RHEA-COMP:10374"/>
        <dbReference type="ChEBI" id="CHEBI:15377"/>
        <dbReference type="ChEBI" id="CHEBI:15378"/>
        <dbReference type="ChEBI" id="CHEBI:28938"/>
        <dbReference type="ChEBI" id="CHEBI:74411"/>
        <dbReference type="ChEBI" id="CHEBI:82852"/>
        <dbReference type="EC" id="3.5.4.33"/>
    </reaction>
</comment>
<evidence type="ECO:0000256" key="7">
    <source>
        <dbReference type="ARBA" id="ARBA00048045"/>
    </source>
</evidence>
<evidence type="ECO:0000256" key="3">
    <source>
        <dbReference type="ARBA" id="ARBA00022694"/>
    </source>
</evidence>
<evidence type="ECO:0000256" key="5">
    <source>
        <dbReference type="ARBA" id="ARBA00022801"/>
    </source>
</evidence>
<dbReference type="FunFam" id="3.40.140.10:FF:000005">
    <property type="entry name" value="tRNA-specific adenosine deaminase"/>
    <property type="match status" value="1"/>
</dbReference>
<gene>
    <name evidence="8 10" type="primary">tadA</name>
    <name evidence="10" type="ORF">PDESU_02923</name>
</gene>
<keyword evidence="6 8" id="KW-0862">Zinc</keyword>
<protein>
    <recommendedName>
        <fullName evidence="8">tRNA-specific adenosine deaminase</fullName>
        <ecNumber evidence="8">3.5.4.33</ecNumber>
    </recommendedName>
</protein>
<evidence type="ECO:0000313" key="10">
    <source>
        <dbReference type="EMBL" id="VGO14362.1"/>
    </source>
</evidence>
<comment type="subunit">
    <text evidence="2 8">Homodimer.</text>
</comment>
<dbReference type="Proteomes" id="UP000366872">
    <property type="component" value="Unassembled WGS sequence"/>
</dbReference>
<feature type="domain" description="CMP/dCMP-type deaminase" evidence="9">
    <location>
        <begin position="15"/>
        <end position="125"/>
    </location>
</feature>